<dbReference type="EMBL" id="JACCBU010000001">
    <property type="protein sequence ID" value="NYE75153.1"/>
    <property type="molecule type" value="Genomic_DNA"/>
</dbReference>
<evidence type="ECO:0000313" key="10">
    <source>
        <dbReference type="Proteomes" id="UP000569914"/>
    </source>
</evidence>
<dbReference type="GO" id="GO:0055085">
    <property type="term" value="P:transmembrane transport"/>
    <property type="evidence" value="ECO:0007669"/>
    <property type="project" value="InterPro"/>
</dbReference>
<proteinExistence type="inferred from homology"/>
<name>A0A7Y9IDW8_9ACTN</name>
<organism evidence="9 10">
    <name type="scientific">Microlunatus parietis</name>
    <dbReference type="NCBI Taxonomy" id="682979"/>
    <lineage>
        <taxon>Bacteria</taxon>
        <taxon>Bacillati</taxon>
        <taxon>Actinomycetota</taxon>
        <taxon>Actinomycetes</taxon>
        <taxon>Propionibacteriales</taxon>
        <taxon>Propionibacteriaceae</taxon>
        <taxon>Microlunatus</taxon>
    </lineage>
</organism>
<keyword evidence="5 7" id="KW-1133">Transmembrane helix</keyword>
<dbReference type="Pfam" id="PF00528">
    <property type="entry name" value="BPD_transp_1"/>
    <property type="match status" value="1"/>
</dbReference>
<dbReference type="InterPro" id="IPR035906">
    <property type="entry name" value="MetI-like_sf"/>
</dbReference>
<dbReference type="Proteomes" id="UP000569914">
    <property type="component" value="Unassembled WGS sequence"/>
</dbReference>
<comment type="caution">
    <text evidence="9">The sequence shown here is derived from an EMBL/GenBank/DDBJ whole genome shotgun (WGS) entry which is preliminary data.</text>
</comment>
<comment type="similarity">
    <text evidence="7">Belongs to the binding-protein-dependent transport system permease family.</text>
</comment>
<protein>
    <submittedName>
        <fullName evidence="9">ABC-type sugar transport system permease subunit</fullName>
    </submittedName>
</protein>
<feature type="transmembrane region" description="Helical" evidence="7">
    <location>
        <begin position="70"/>
        <end position="92"/>
    </location>
</feature>
<evidence type="ECO:0000256" key="3">
    <source>
        <dbReference type="ARBA" id="ARBA00022475"/>
    </source>
</evidence>
<dbReference type="CDD" id="cd06261">
    <property type="entry name" value="TM_PBP2"/>
    <property type="match status" value="1"/>
</dbReference>
<keyword evidence="9" id="KW-0762">Sugar transport</keyword>
<feature type="transmembrane region" description="Helical" evidence="7">
    <location>
        <begin position="260"/>
        <end position="281"/>
    </location>
</feature>
<evidence type="ECO:0000256" key="4">
    <source>
        <dbReference type="ARBA" id="ARBA00022692"/>
    </source>
</evidence>
<keyword evidence="2 7" id="KW-0813">Transport</keyword>
<dbReference type="Gene3D" id="1.10.3720.10">
    <property type="entry name" value="MetI-like"/>
    <property type="match status" value="1"/>
</dbReference>
<dbReference type="InterPro" id="IPR000515">
    <property type="entry name" value="MetI-like"/>
</dbReference>
<evidence type="ECO:0000256" key="2">
    <source>
        <dbReference type="ARBA" id="ARBA00022448"/>
    </source>
</evidence>
<dbReference type="AlphaFoldDB" id="A0A7Y9IDW8"/>
<dbReference type="GO" id="GO:0005886">
    <property type="term" value="C:plasma membrane"/>
    <property type="evidence" value="ECO:0007669"/>
    <property type="project" value="UniProtKB-SubCell"/>
</dbReference>
<keyword evidence="6 7" id="KW-0472">Membrane</keyword>
<keyword evidence="4 7" id="KW-0812">Transmembrane</keyword>
<keyword evidence="10" id="KW-1185">Reference proteome</keyword>
<dbReference type="InterPro" id="IPR051393">
    <property type="entry name" value="ABC_transporter_permease"/>
</dbReference>
<reference evidence="9 10" key="1">
    <citation type="submission" date="2020-07" db="EMBL/GenBank/DDBJ databases">
        <title>Sequencing the genomes of 1000 actinobacteria strains.</title>
        <authorList>
            <person name="Klenk H.-P."/>
        </authorList>
    </citation>
    <scope>NUCLEOTIDE SEQUENCE [LARGE SCALE GENOMIC DNA]</scope>
    <source>
        <strain evidence="9 10">DSM 22083</strain>
    </source>
</reference>
<dbReference type="SUPFAM" id="SSF160964">
    <property type="entry name" value="MalF N-terminal region-like"/>
    <property type="match status" value="1"/>
</dbReference>
<dbReference type="PROSITE" id="PS50928">
    <property type="entry name" value="ABC_TM1"/>
    <property type="match status" value="1"/>
</dbReference>
<dbReference type="PANTHER" id="PTHR30193:SF41">
    <property type="entry name" value="DIACETYLCHITOBIOSE UPTAKE SYSTEM PERMEASE PROTEIN NGCF"/>
    <property type="match status" value="1"/>
</dbReference>
<evidence type="ECO:0000256" key="6">
    <source>
        <dbReference type="ARBA" id="ARBA00023136"/>
    </source>
</evidence>
<feature type="transmembrane region" description="Helical" evidence="7">
    <location>
        <begin position="156"/>
        <end position="180"/>
    </location>
</feature>
<evidence type="ECO:0000259" key="8">
    <source>
        <dbReference type="PROSITE" id="PS50928"/>
    </source>
</evidence>
<feature type="transmembrane region" description="Helical" evidence="7">
    <location>
        <begin position="104"/>
        <end position="125"/>
    </location>
</feature>
<sequence length="292" mass="32251">MFARSQRLITIPFLLPALALLGTFFLFPLGRTFVISLSEYSRTGRSTLVGFENYLGVFGDGDYLNSLRNAILLAVIGGFMLFPPAIAIAWAFHHRLYGERVFRFLIFSPVVLSVAVVALMWTFIFHPTFGLINPTFAAMGLGDLIPVLLGDPRTALPAVAFAAVWHGIGIWIILISAGFARLPGEVIEAARIDGAGEWQIFWRIMLPMMSDLFRVLIVLWFVQSLQAFAFVFIMTGGGPFGSTEITATLMYRTATDQADYGYAAAMGIVLVLILLVVALGLNRLLKRDDLEY</sequence>
<gene>
    <name evidence="9" type="ORF">BKA15_006482</name>
</gene>
<feature type="domain" description="ABC transmembrane type-1" evidence="8">
    <location>
        <begin position="67"/>
        <end position="281"/>
    </location>
</feature>
<evidence type="ECO:0000256" key="1">
    <source>
        <dbReference type="ARBA" id="ARBA00004651"/>
    </source>
</evidence>
<evidence type="ECO:0000256" key="7">
    <source>
        <dbReference type="RuleBase" id="RU363032"/>
    </source>
</evidence>
<evidence type="ECO:0000313" key="9">
    <source>
        <dbReference type="EMBL" id="NYE75153.1"/>
    </source>
</evidence>
<dbReference type="PANTHER" id="PTHR30193">
    <property type="entry name" value="ABC TRANSPORTER PERMEASE PROTEIN"/>
    <property type="match status" value="1"/>
</dbReference>
<dbReference type="RefSeq" id="WP_179757706.1">
    <property type="nucleotide sequence ID" value="NZ_JACCBU010000001.1"/>
</dbReference>
<comment type="subcellular location">
    <subcellularLocation>
        <location evidence="1 7">Cell membrane</location>
        <topology evidence="1 7">Multi-pass membrane protein</topology>
    </subcellularLocation>
</comment>
<dbReference type="SUPFAM" id="SSF161098">
    <property type="entry name" value="MetI-like"/>
    <property type="match status" value="1"/>
</dbReference>
<accession>A0A7Y9IDW8</accession>
<keyword evidence="3" id="KW-1003">Cell membrane</keyword>
<evidence type="ECO:0000256" key="5">
    <source>
        <dbReference type="ARBA" id="ARBA00022989"/>
    </source>
</evidence>